<proteinExistence type="predicted"/>
<name>A0A0X3Y283_FUSNC</name>
<sequence length="335" mass="37514">MLGLYTPKTIRKVRENVEVKRNFLTELFFKKGSTVPTEEIILEYTKAGEAVAPYLTPLEAGRPVYSRSKKSNVIIAPSIGPEYSLTPKDMFIREAGQPIENYNPAKMVGEKIGRVLLDQENYITNKIELMVSQFLTTGIVKSGDKEAEYEVNYELGNKITLDSTHKWGATGVEPLFSLEEMIKKGEENGLKTENIILGSKAAQLLRKSEEFKKAISKDLQNEFVKKVLRIHPGVIWLGTYTTYGVELFSYSRKVIGADGKSIQLMPTNMVVGGASQGEILYAPIVFMSEGIIHMAKRYSNLDTTNPKVAKITTESRPVLQPCDVDTYFSYVVCDE</sequence>
<dbReference type="AlphaFoldDB" id="A0A0X3Y283"/>
<dbReference type="Gene3D" id="3.15.30.10">
    <property type="entry name" value="putative capsid protein of prophage domain like"/>
    <property type="match status" value="1"/>
</dbReference>
<evidence type="ECO:0000313" key="2">
    <source>
        <dbReference type="Proteomes" id="UP000054800"/>
    </source>
</evidence>
<accession>A0A0X3Y283</accession>
<dbReference type="RefSeq" id="WP_059222766.1">
    <property type="nucleotide sequence ID" value="NZ_LMVH01000001.1"/>
</dbReference>
<organism evidence="1 2">
    <name type="scientific">Fusobacterium nucleatum subsp. nucleatum</name>
    <dbReference type="NCBI Taxonomy" id="76856"/>
    <lineage>
        <taxon>Bacteria</taxon>
        <taxon>Fusobacteriati</taxon>
        <taxon>Fusobacteriota</taxon>
        <taxon>Fusobacteriia</taxon>
        <taxon>Fusobacteriales</taxon>
        <taxon>Fusobacteriaceae</taxon>
        <taxon>Fusobacterium</taxon>
    </lineage>
</organism>
<dbReference type="Proteomes" id="UP000054800">
    <property type="component" value="Unassembled WGS sequence"/>
</dbReference>
<protein>
    <submittedName>
        <fullName evidence="1">Major capsid protein E</fullName>
    </submittedName>
</protein>
<reference evidence="1 2" key="1">
    <citation type="submission" date="2015-10" db="EMBL/GenBank/DDBJ databases">
        <authorList>
            <person name="Gilbert D.G."/>
        </authorList>
    </citation>
    <scope>NUCLEOTIDE SEQUENCE [LARGE SCALE GENOMIC DNA]</scope>
    <source>
        <strain evidence="1 2">ChDC F311</strain>
    </source>
</reference>
<comment type="caution">
    <text evidence="1">The sequence shown here is derived from an EMBL/GenBank/DDBJ whole genome shotgun (WGS) entry which is preliminary data.</text>
</comment>
<evidence type="ECO:0000313" key="1">
    <source>
        <dbReference type="EMBL" id="KUL99034.1"/>
    </source>
</evidence>
<gene>
    <name evidence="1" type="ORF">RO03_05765</name>
</gene>
<dbReference type="OrthoDB" id="47969at2"/>
<dbReference type="Pfam" id="PF03864">
    <property type="entry name" value="Phage_cap_E"/>
    <property type="match status" value="1"/>
</dbReference>
<dbReference type="InterPro" id="IPR005564">
    <property type="entry name" value="Major_capsid_GpE"/>
</dbReference>
<dbReference type="EMBL" id="LMVH01000001">
    <property type="protein sequence ID" value="KUL99034.1"/>
    <property type="molecule type" value="Genomic_DNA"/>
</dbReference>
<dbReference type="Gene3D" id="3.30.1930.10">
    <property type="entry name" value="capsid protein of prophage domain"/>
    <property type="match status" value="1"/>
</dbReference>